<name>A0A4Y7Q2S6_9AGAM</name>
<evidence type="ECO:0000313" key="2">
    <source>
        <dbReference type="Proteomes" id="UP000294933"/>
    </source>
</evidence>
<dbReference type="AlphaFoldDB" id="A0A4Y7Q2S6"/>
<dbReference type="EMBL" id="ML170177">
    <property type="protein sequence ID" value="TDL21954.1"/>
    <property type="molecule type" value="Genomic_DNA"/>
</dbReference>
<accession>A0A4Y7Q2S6</accession>
<keyword evidence="2" id="KW-1185">Reference proteome</keyword>
<sequence length="385" mass="42006">MTKISSRDADALKQSAPPPTTIALGSSLPQTYNSLWGLLQIPVQQTSGSQLCLNISCPDTFNGKNSQVTKLAYSVRISGYVVLHQYIAWIARPDAPISDLGASDSLGLAFMFHATRLHISAPLGVPFRSQHLFSWCTGVVGDPVRVENGVVIRVLLIPVLNNGRVGNHSNRLSGSHERVDMLDICQLECSRRMNATGTGDVALGEMGCDKTRGTRDITHTELSIAQSLCVARKKLQLITAVLQTACDIRKRKDDMSPFFPAARVLRSSVSSDAVLELEPASDPNSYSPHLRESSLRTYGLTSFVDLMKVVKPLFPEKEKTDVVYAILKDGAKMEDNIQGDPVLCRPEFYGCSGALGGRKTPHPGTLKIFNTGWPRSQRSSLLTVQ</sequence>
<proteinExistence type="predicted"/>
<dbReference type="Proteomes" id="UP000294933">
    <property type="component" value="Unassembled WGS sequence"/>
</dbReference>
<organism evidence="1 2">
    <name type="scientific">Rickenella mellea</name>
    <dbReference type="NCBI Taxonomy" id="50990"/>
    <lineage>
        <taxon>Eukaryota</taxon>
        <taxon>Fungi</taxon>
        <taxon>Dikarya</taxon>
        <taxon>Basidiomycota</taxon>
        <taxon>Agaricomycotina</taxon>
        <taxon>Agaricomycetes</taxon>
        <taxon>Hymenochaetales</taxon>
        <taxon>Rickenellaceae</taxon>
        <taxon>Rickenella</taxon>
    </lineage>
</organism>
<gene>
    <name evidence="1" type="ORF">BD410DRAFT_803785</name>
</gene>
<evidence type="ECO:0000313" key="1">
    <source>
        <dbReference type="EMBL" id="TDL21954.1"/>
    </source>
</evidence>
<protein>
    <submittedName>
        <fullName evidence="1">Uncharacterized protein</fullName>
    </submittedName>
</protein>
<reference evidence="1 2" key="1">
    <citation type="submission" date="2018-06" db="EMBL/GenBank/DDBJ databases">
        <title>A transcriptomic atlas of mushroom development highlights an independent origin of complex multicellularity.</title>
        <authorList>
            <consortium name="DOE Joint Genome Institute"/>
            <person name="Krizsan K."/>
            <person name="Almasi E."/>
            <person name="Merenyi Z."/>
            <person name="Sahu N."/>
            <person name="Viragh M."/>
            <person name="Koszo T."/>
            <person name="Mondo S."/>
            <person name="Kiss B."/>
            <person name="Balint B."/>
            <person name="Kues U."/>
            <person name="Barry K."/>
            <person name="Hegedus J.C."/>
            <person name="Henrissat B."/>
            <person name="Johnson J."/>
            <person name="Lipzen A."/>
            <person name="Ohm R."/>
            <person name="Nagy I."/>
            <person name="Pangilinan J."/>
            <person name="Yan J."/>
            <person name="Xiong Y."/>
            <person name="Grigoriev I.V."/>
            <person name="Hibbett D.S."/>
            <person name="Nagy L.G."/>
        </authorList>
    </citation>
    <scope>NUCLEOTIDE SEQUENCE [LARGE SCALE GENOMIC DNA]</scope>
    <source>
        <strain evidence="1 2">SZMC22713</strain>
    </source>
</reference>
<dbReference type="VEuPathDB" id="FungiDB:BD410DRAFT_803785"/>